<protein>
    <submittedName>
        <fullName evidence="2">Uncharacterized protein</fullName>
    </submittedName>
</protein>
<proteinExistence type="predicted"/>
<name>A0A5J4ZEH4_9ASTE</name>
<dbReference type="Proteomes" id="UP000325577">
    <property type="component" value="Linkage Group LG8"/>
</dbReference>
<reference evidence="2 3" key="1">
    <citation type="submission" date="2019-09" db="EMBL/GenBank/DDBJ databases">
        <title>A chromosome-level genome assembly of the Chinese tupelo Nyssa sinensis.</title>
        <authorList>
            <person name="Yang X."/>
            <person name="Kang M."/>
            <person name="Yang Y."/>
            <person name="Xiong H."/>
            <person name="Wang M."/>
            <person name="Zhang Z."/>
            <person name="Wang Z."/>
            <person name="Wu H."/>
            <person name="Ma T."/>
            <person name="Liu J."/>
            <person name="Xi Z."/>
        </authorList>
    </citation>
    <scope>NUCLEOTIDE SEQUENCE [LARGE SCALE GENOMIC DNA]</scope>
    <source>
        <strain evidence="2">J267</strain>
        <tissue evidence="2">Leaf</tissue>
    </source>
</reference>
<evidence type="ECO:0000313" key="2">
    <source>
        <dbReference type="EMBL" id="KAA8516915.1"/>
    </source>
</evidence>
<dbReference type="AlphaFoldDB" id="A0A5J4ZEH4"/>
<dbReference type="OrthoDB" id="1751378at2759"/>
<sequence>MHDIVRDVAISIAFDKYFVRAGVNLEEWLNMETLGSYNGISLMCNRIFPGEPYSIESDVSPAPVPAPSVDKVAGGR</sequence>
<dbReference type="EMBL" id="CM018051">
    <property type="protein sequence ID" value="KAA8516915.1"/>
    <property type="molecule type" value="Genomic_DNA"/>
</dbReference>
<evidence type="ECO:0000256" key="1">
    <source>
        <dbReference type="SAM" id="MobiDB-lite"/>
    </source>
</evidence>
<accession>A0A5J4ZEH4</accession>
<evidence type="ECO:0000313" key="3">
    <source>
        <dbReference type="Proteomes" id="UP000325577"/>
    </source>
</evidence>
<gene>
    <name evidence="2" type="ORF">F0562_017267</name>
</gene>
<feature type="region of interest" description="Disordered" evidence="1">
    <location>
        <begin position="57"/>
        <end position="76"/>
    </location>
</feature>
<keyword evidence="3" id="KW-1185">Reference proteome</keyword>
<organism evidence="2 3">
    <name type="scientific">Nyssa sinensis</name>
    <dbReference type="NCBI Taxonomy" id="561372"/>
    <lineage>
        <taxon>Eukaryota</taxon>
        <taxon>Viridiplantae</taxon>
        <taxon>Streptophyta</taxon>
        <taxon>Embryophyta</taxon>
        <taxon>Tracheophyta</taxon>
        <taxon>Spermatophyta</taxon>
        <taxon>Magnoliopsida</taxon>
        <taxon>eudicotyledons</taxon>
        <taxon>Gunneridae</taxon>
        <taxon>Pentapetalae</taxon>
        <taxon>asterids</taxon>
        <taxon>Cornales</taxon>
        <taxon>Nyssaceae</taxon>
        <taxon>Nyssa</taxon>
    </lineage>
</organism>